<dbReference type="eggNOG" id="COG0596">
    <property type="taxonomic scope" value="Bacteria"/>
</dbReference>
<keyword evidence="2 5" id="KW-0732">Signal</keyword>
<reference evidence="7 8" key="1">
    <citation type="journal article" date="2010" name="Genome Biol. Evol.">
        <title>The sequence of a 1.8-mb bacterial linear plasmid reveals a rich evolutionary reservoir of secondary metabolic pathways.</title>
        <authorList>
            <person name="Medema M.H."/>
            <person name="Trefzer A."/>
            <person name="Kovalchuk A."/>
            <person name="van den Berg M."/>
            <person name="Mueller U."/>
            <person name="Heijne W."/>
            <person name="Wu L."/>
            <person name="Alam M.T."/>
            <person name="Ronning C.M."/>
            <person name="Nierman W.C."/>
            <person name="Bovenberg R.A.L."/>
            <person name="Breitling R."/>
            <person name="Takano E."/>
        </authorList>
    </citation>
    <scope>NUCLEOTIDE SEQUENCE [LARGE SCALE GENOMIC DNA]</scope>
    <source>
        <strain evidence="8">ATCC 27064 / DSM 738 / JCM 4710 / NBRC 13307 / NCIMB 12785 / NRRL 3585 / VKM Ac-602</strain>
    </source>
</reference>
<gene>
    <name evidence="7" type="primary">slpD</name>
    <name evidence="7" type="ORF">SCLAV_3127</name>
</gene>
<name>B5GT28_STRCL</name>
<evidence type="ECO:0000259" key="6">
    <source>
        <dbReference type="Pfam" id="PF00561"/>
    </source>
</evidence>
<comment type="similarity">
    <text evidence="1">Belongs to the peptidase S33 family.</text>
</comment>
<dbReference type="Gene3D" id="3.40.50.1820">
    <property type="entry name" value="alpha/beta hydrolase"/>
    <property type="match status" value="1"/>
</dbReference>
<dbReference type="SUPFAM" id="SSF53474">
    <property type="entry name" value="alpha/beta-Hydrolases"/>
    <property type="match status" value="1"/>
</dbReference>
<protein>
    <submittedName>
        <fullName evidence="7">Proteinase Secreted protein</fullName>
    </submittedName>
</protein>
<dbReference type="GO" id="GO:0016787">
    <property type="term" value="F:hydrolase activity"/>
    <property type="evidence" value="ECO:0007669"/>
    <property type="project" value="UniProtKB-KW"/>
</dbReference>
<sequence length="524" mass="56080">MHMSTRVLPNPHPRPHSQRRPVVRRRALSVLLALSASAAVVAPGAAVAQEGAGATAVAPPPIRWGACPANPPMPDPSPRAQCGTLRVPVDWANPQGPKTSVFVARYRATEPGKRVGVLMTNPGGPGNPGADAAMYADDPYDGYTPEMLQRFDIVSFDPRGIGRSEGIRCDESIAGKIPSRPRDAAEFERLRTLNGQLAESCLRQMGPLAAHMDTESVARDMDALRAAVGEQRISFLGHSYGTSIGERYARLFPQRLRALALDSAVAPGRVGAERFLTEGSAAVDDIFEKLLALCEKDTSCALKGQRLIDVTRELFARADAGTLRAPGTDGPTQEKIDADQLVDHLYGALRRLDPETATRDLAALHSGTGEVHLGDSGPERAWQLVLCRDDDLRIRDWAEYRAIRERVAKAAPYVRYSSQALDMVLGCQGWMPPKAPSGKAEAPSGKAKGLSGNVEGLSGKAKGTLPPVLVVNATHDAATPLAGARRMAAVFPKASLLTVDTVGHWMYALPEPKRAINAYLSGRG</sequence>
<dbReference type="InterPro" id="IPR051601">
    <property type="entry name" value="Serine_prot/Carboxylest_S33"/>
</dbReference>
<dbReference type="PANTHER" id="PTHR43248:SF29">
    <property type="entry name" value="TRIPEPTIDYL AMINOPEPTIDASE"/>
    <property type="match status" value="1"/>
</dbReference>
<dbReference type="PANTHER" id="PTHR43248">
    <property type="entry name" value="2-SUCCINYL-6-HYDROXY-2,4-CYCLOHEXADIENE-1-CARBOXYLATE SYNTHASE"/>
    <property type="match status" value="1"/>
</dbReference>
<dbReference type="InterPro" id="IPR029058">
    <property type="entry name" value="AB_hydrolase_fold"/>
</dbReference>
<dbReference type="AlphaFoldDB" id="B5GT28"/>
<dbReference type="InterPro" id="IPR000073">
    <property type="entry name" value="AB_hydrolase_1"/>
</dbReference>
<accession>B5GT28</accession>
<dbReference type="RefSeq" id="WP_003954963.1">
    <property type="nucleotide sequence ID" value="NZ_CM000913.1"/>
</dbReference>
<organism evidence="7 8">
    <name type="scientific">Streptomyces clavuligerus</name>
    <dbReference type="NCBI Taxonomy" id="1901"/>
    <lineage>
        <taxon>Bacteria</taxon>
        <taxon>Bacillati</taxon>
        <taxon>Actinomycetota</taxon>
        <taxon>Actinomycetes</taxon>
        <taxon>Kitasatosporales</taxon>
        <taxon>Streptomycetaceae</taxon>
        <taxon>Streptomyces</taxon>
    </lineage>
</organism>
<keyword evidence="8" id="KW-1185">Reference proteome</keyword>
<evidence type="ECO:0000256" key="4">
    <source>
        <dbReference type="SAM" id="MobiDB-lite"/>
    </source>
</evidence>
<proteinExistence type="inferred from homology"/>
<evidence type="ECO:0000313" key="8">
    <source>
        <dbReference type="Proteomes" id="UP000002357"/>
    </source>
</evidence>
<dbReference type="GeneID" id="93730339"/>
<evidence type="ECO:0000256" key="2">
    <source>
        <dbReference type="ARBA" id="ARBA00022729"/>
    </source>
</evidence>
<evidence type="ECO:0000256" key="1">
    <source>
        <dbReference type="ARBA" id="ARBA00010088"/>
    </source>
</evidence>
<keyword evidence="3" id="KW-0378">Hydrolase</keyword>
<evidence type="ECO:0000313" key="7">
    <source>
        <dbReference type="EMBL" id="EFG08198.1"/>
    </source>
</evidence>
<dbReference type="EMBL" id="CM000913">
    <property type="protein sequence ID" value="EFG08198.1"/>
    <property type="molecule type" value="Genomic_DNA"/>
</dbReference>
<dbReference type="STRING" id="1901.BB341_12950"/>
<feature type="region of interest" description="Disordered" evidence="4">
    <location>
        <begin position="1"/>
        <end position="21"/>
    </location>
</feature>
<feature type="chain" id="PRO_5041156553" evidence="5">
    <location>
        <begin position="39"/>
        <end position="524"/>
    </location>
</feature>
<dbReference type="Pfam" id="PF00561">
    <property type="entry name" value="Abhydrolase_1"/>
    <property type="match status" value="1"/>
</dbReference>
<dbReference type="Proteomes" id="UP000002357">
    <property type="component" value="Chromosome"/>
</dbReference>
<dbReference type="KEGG" id="sclf:BB341_12950"/>
<feature type="signal peptide" evidence="5">
    <location>
        <begin position="1"/>
        <end position="38"/>
    </location>
</feature>
<dbReference type="OrthoDB" id="3930934at2"/>
<evidence type="ECO:0000256" key="3">
    <source>
        <dbReference type="ARBA" id="ARBA00022801"/>
    </source>
</evidence>
<feature type="domain" description="AB hydrolase-1" evidence="6">
    <location>
        <begin position="122"/>
        <end position="507"/>
    </location>
</feature>
<evidence type="ECO:0000256" key="5">
    <source>
        <dbReference type="SAM" id="SignalP"/>
    </source>
</evidence>